<comment type="caution">
    <text evidence="1">The sequence shown here is derived from an EMBL/GenBank/DDBJ whole genome shotgun (WGS) entry which is preliminary data.</text>
</comment>
<dbReference type="AlphaFoldDB" id="A0A1S2VHS8"/>
<protein>
    <recommendedName>
        <fullName evidence="3">NERD domain-containing protein</fullName>
    </recommendedName>
</protein>
<dbReference type="Proteomes" id="UP000181790">
    <property type="component" value="Unassembled WGS sequence"/>
</dbReference>
<name>A0A1S2VHS8_9BACT</name>
<accession>A0A1S2VHS8</accession>
<gene>
    <name evidence="1" type="ORF">BLX24_14925</name>
</gene>
<evidence type="ECO:0000313" key="1">
    <source>
        <dbReference type="EMBL" id="OIN58289.1"/>
    </source>
</evidence>
<dbReference type="RefSeq" id="WP_071503961.1">
    <property type="nucleotide sequence ID" value="NZ_MORL01000007.1"/>
</dbReference>
<evidence type="ECO:0008006" key="3">
    <source>
        <dbReference type="Google" id="ProtNLM"/>
    </source>
</evidence>
<keyword evidence="2" id="KW-1185">Reference proteome</keyword>
<organism evidence="1 2">
    <name type="scientific">Arsenicibacter rosenii</name>
    <dbReference type="NCBI Taxonomy" id="1750698"/>
    <lineage>
        <taxon>Bacteria</taxon>
        <taxon>Pseudomonadati</taxon>
        <taxon>Bacteroidota</taxon>
        <taxon>Cytophagia</taxon>
        <taxon>Cytophagales</taxon>
        <taxon>Spirosomataceae</taxon>
        <taxon>Arsenicibacter</taxon>
    </lineage>
</organism>
<sequence>MPITESSITLNFPDNNYFRLCDCDGYKAIQNNFAEMDVCWYDQTSDTLYIIELKNWENNTLAEESDPNYTPDEIQKMKAGISNYRIENLLKKSVDTTCMFMSILLGKVNGNKIQQCSPFTISNNTTIKLLSIINWADIDSTYISNINTQYKSKFNSYAKLFDIKTFLVLPKNKATQLFTWIS</sequence>
<dbReference type="OrthoDB" id="8911459at2"/>
<evidence type="ECO:0000313" key="2">
    <source>
        <dbReference type="Proteomes" id="UP000181790"/>
    </source>
</evidence>
<dbReference type="EMBL" id="MORL01000007">
    <property type="protein sequence ID" value="OIN58289.1"/>
    <property type="molecule type" value="Genomic_DNA"/>
</dbReference>
<reference evidence="1 2" key="1">
    <citation type="submission" date="2016-10" db="EMBL/GenBank/DDBJ databases">
        <title>Arsenicibacter rosenii gen. nov., sp. nov., an efficient arsenic-methylating bacterium isolated from an arsenic-contaminated paddy soil.</title>
        <authorList>
            <person name="Huang K."/>
        </authorList>
    </citation>
    <scope>NUCLEOTIDE SEQUENCE [LARGE SCALE GENOMIC DNA]</scope>
    <source>
        <strain evidence="1 2">SM-1</strain>
    </source>
</reference>
<proteinExistence type="predicted"/>